<evidence type="ECO:0000259" key="8">
    <source>
        <dbReference type="PROSITE" id="PS51449"/>
    </source>
</evidence>
<dbReference type="GO" id="GO:0051539">
    <property type="term" value="F:4 iron, 4 sulfur cluster binding"/>
    <property type="evidence" value="ECO:0007669"/>
    <property type="project" value="UniProtKB-KW"/>
</dbReference>
<keyword evidence="6" id="KW-0408">Iron</keyword>
<dbReference type="SFLD" id="SFLDG01082">
    <property type="entry name" value="B12-binding_domain_containing"/>
    <property type="match status" value="1"/>
</dbReference>
<comment type="cofactor">
    <cofactor evidence="1">
        <name>[4Fe-4S] cluster</name>
        <dbReference type="ChEBI" id="CHEBI:49883"/>
    </cofactor>
</comment>
<dbReference type="SUPFAM" id="SSF102114">
    <property type="entry name" value="Radical SAM enzymes"/>
    <property type="match status" value="1"/>
</dbReference>
<dbReference type="PROSITE" id="PS51918">
    <property type="entry name" value="RADICAL_SAM"/>
    <property type="match status" value="1"/>
</dbReference>
<dbReference type="PROSITE" id="PS01278">
    <property type="entry name" value="MTTASE_RADICAL"/>
    <property type="match status" value="1"/>
</dbReference>
<dbReference type="Gene3D" id="3.40.50.12160">
    <property type="entry name" value="Methylthiotransferase, N-terminal domain"/>
    <property type="match status" value="1"/>
</dbReference>
<dbReference type="PANTHER" id="PTHR11918:SF45">
    <property type="entry name" value="THREONYLCARBAMOYLADENOSINE TRNA METHYLTHIOTRANSFERASE"/>
    <property type="match status" value="1"/>
</dbReference>
<dbReference type="eggNOG" id="COG0621">
    <property type="taxonomic scope" value="Bacteria"/>
</dbReference>
<evidence type="ECO:0000256" key="2">
    <source>
        <dbReference type="ARBA" id="ARBA00022485"/>
    </source>
</evidence>
<dbReference type="Pfam" id="PF00919">
    <property type="entry name" value="UPF0004"/>
    <property type="match status" value="1"/>
</dbReference>
<dbReference type="InterPro" id="IPR038135">
    <property type="entry name" value="Methylthiotransferase_N_sf"/>
</dbReference>
<dbReference type="InterPro" id="IPR006467">
    <property type="entry name" value="MiaB-like_bact"/>
</dbReference>
<dbReference type="InterPro" id="IPR005839">
    <property type="entry name" value="Methylthiotransferase"/>
</dbReference>
<evidence type="ECO:0000256" key="6">
    <source>
        <dbReference type="ARBA" id="ARBA00023004"/>
    </source>
</evidence>
<feature type="domain" description="MTTase N-terminal" evidence="8">
    <location>
        <begin position="6"/>
        <end position="115"/>
    </location>
</feature>
<dbReference type="GO" id="GO:0046872">
    <property type="term" value="F:metal ion binding"/>
    <property type="evidence" value="ECO:0007669"/>
    <property type="project" value="UniProtKB-KW"/>
</dbReference>
<dbReference type="NCBIfam" id="TIGR00089">
    <property type="entry name" value="MiaB/RimO family radical SAM methylthiotransferase"/>
    <property type="match status" value="1"/>
</dbReference>
<accession>A0A097ST49</accession>
<dbReference type="NCBIfam" id="TIGR01579">
    <property type="entry name" value="MiaB-like-C"/>
    <property type="match status" value="1"/>
</dbReference>
<dbReference type="InterPro" id="IPR023404">
    <property type="entry name" value="rSAM_horseshoe"/>
</dbReference>
<evidence type="ECO:0000256" key="5">
    <source>
        <dbReference type="ARBA" id="ARBA00022723"/>
    </source>
</evidence>
<evidence type="ECO:0000256" key="1">
    <source>
        <dbReference type="ARBA" id="ARBA00001966"/>
    </source>
</evidence>
<dbReference type="Pfam" id="PF04055">
    <property type="entry name" value="Radical_SAM"/>
    <property type="match status" value="1"/>
</dbReference>
<evidence type="ECO:0000256" key="3">
    <source>
        <dbReference type="ARBA" id="ARBA00022679"/>
    </source>
</evidence>
<keyword evidence="7" id="KW-0411">Iron-sulfur</keyword>
<keyword evidence="2" id="KW-0004">4Fe-4S</keyword>
<dbReference type="Proteomes" id="UP000030066">
    <property type="component" value="Chromosome"/>
</dbReference>
<dbReference type="SMART" id="SM00729">
    <property type="entry name" value="Elp3"/>
    <property type="match status" value="1"/>
</dbReference>
<organism evidence="10 11">
    <name type="scientific">Candidatus Malacoplasma girerdii</name>
    <dbReference type="NCBI Taxonomy" id="1318617"/>
    <lineage>
        <taxon>Bacteria</taxon>
        <taxon>Bacillati</taxon>
        <taxon>Mycoplasmatota</taxon>
        <taxon>Mycoplasmoidales</taxon>
        <taxon>Mycoplasmoidaceae</taxon>
        <taxon>Malacoplasma</taxon>
    </lineage>
</organism>
<protein>
    <submittedName>
        <fullName evidence="10">2-methylthioadenine synthetase</fullName>
    </submittedName>
</protein>
<sequence length="435" mass="50365">MINQALKFCVINLGCRVNAFEATVITDMMIDSGFVLTDEKDAEIFIVNTCTVTARADAKVRNTINKINRNKNKQILVIIGCYSQINYQYAALHGEIVLGNKFKNQIPELINQYLKERKPIVKVDNLAKERNFEENPVFSFCENTRAVIKIQDGCDFMCSYCLIPYARGRQRSLAHTKVIDTIKKLVQTGFYEIVLTGVNTAGYKDENGYTFYDLLKDINGLEGKFRVRISSIEPFQINHDIIDLVVNNKRFVQEFHLCIQNANDEVLKVMNRKYTVKDFIALCDYIRCKNPLMSITTDYIVGYSNETQEFHTNAIENLKQIKFAFMNIFPYSERKNTAASFTKSIVSDTEKFNRTKEITKLANTITHEYLKQFINETVDVYFEYPKNPNVQQGHSQYFFMVYIPHKQSLQHQLHQVKITKVDVDNKVYGELITSC</sequence>
<dbReference type="GO" id="GO:0035598">
    <property type="term" value="F:tRNA (N(6)-L-threonylcarbamoyladenosine(37)-C(2))-methylthiotransferase activity"/>
    <property type="evidence" value="ECO:0007669"/>
    <property type="project" value="TreeGrafter"/>
</dbReference>
<evidence type="ECO:0000313" key="10">
    <source>
        <dbReference type="EMBL" id="AIV03769.1"/>
    </source>
</evidence>
<dbReference type="PANTHER" id="PTHR11918">
    <property type="entry name" value="RADICAL SAM PROTEINS"/>
    <property type="match status" value="1"/>
</dbReference>
<dbReference type="InterPro" id="IPR013848">
    <property type="entry name" value="Methylthiotransferase_N"/>
</dbReference>
<dbReference type="AlphaFoldDB" id="A0A097ST49"/>
<dbReference type="PROSITE" id="PS51449">
    <property type="entry name" value="MTTASE_N"/>
    <property type="match status" value="1"/>
</dbReference>
<dbReference type="HOGENOM" id="CLU_018697_1_0_14"/>
<dbReference type="InterPro" id="IPR006638">
    <property type="entry name" value="Elp3/MiaA/NifB-like_rSAM"/>
</dbReference>
<evidence type="ECO:0000313" key="11">
    <source>
        <dbReference type="Proteomes" id="UP000030066"/>
    </source>
</evidence>
<evidence type="ECO:0000259" key="9">
    <source>
        <dbReference type="PROSITE" id="PS51918"/>
    </source>
</evidence>
<dbReference type="Gene3D" id="3.80.30.20">
    <property type="entry name" value="tm_1862 like domain"/>
    <property type="match status" value="1"/>
</dbReference>
<dbReference type="SFLD" id="SFLDS00029">
    <property type="entry name" value="Radical_SAM"/>
    <property type="match status" value="1"/>
</dbReference>
<dbReference type="InterPro" id="IPR058240">
    <property type="entry name" value="rSAM_sf"/>
</dbReference>
<gene>
    <name evidence="10" type="ORF">MGM1_4000</name>
</gene>
<keyword evidence="5" id="KW-0479">Metal-binding</keyword>
<dbReference type="InterPro" id="IPR020612">
    <property type="entry name" value="Methylthiotransferase_CS"/>
</dbReference>
<reference evidence="10 11" key="1">
    <citation type="journal article" date="2014" name="PLoS ONE">
        <title>An emerging Mycoplasma associated with trichomoniasis, vaginal infection and disease.</title>
        <authorList>
            <consortium name="Vaginal Microbiome Consortium"/>
            <person name="Fettweis J.M."/>
            <person name="Serrano M.G."/>
            <person name="Huang B."/>
            <person name="Brooks J.P."/>
            <person name="Glascock A.L."/>
            <person name="Sheth N.U."/>
            <person name="Strauss J.F.III."/>
            <person name="Jefferson K.K."/>
            <person name="Buck G.A."/>
        </authorList>
    </citation>
    <scope>NUCLEOTIDE SEQUENCE [LARGE SCALE GENOMIC DNA]</scope>
    <source>
        <strain evidence="10 11">VCU_M1</strain>
    </source>
</reference>
<dbReference type="STRING" id="1318617.MGM1_4000"/>
<dbReference type="EMBL" id="CP007711">
    <property type="protein sequence ID" value="AIV03769.1"/>
    <property type="molecule type" value="Genomic_DNA"/>
</dbReference>
<evidence type="ECO:0000256" key="7">
    <source>
        <dbReference type="ARBA" id="ARBA00023014"/>
    </source>
</evidence>
<proteinExistence type="predicted"/>
<evidence type="ECO:0000256" key="4">
    <source>
        <dbReference type="ARBA" id="ARBA00022691"/>
    </source>
</evidence>
<keyword evidence="3" id="KW-0808">Transferase</keyword>
<dbReference type="KEGG" id="mgj:MGM1_4000"/>
<keyword evidence="11" id="KW-1185">Reference proteome</keyword>
<keyword evidence="4" id="KW-0949">S-adenosyl-L-methionine</keyword>
<name>A0A097ST49_9BACT</name>
<feature type="domain" description="Radical SAM core" evidence="9">
    <location>
        <begin position="140"/>
        <end position="368"/>
    </location>
</feature>
<dbReference type="InterPro" id="IPR007197">
    <property type="entry name" value="rSAM"/>
</dbReference>